<keyword evidence="2" id="KW-0472">Membrane</keyword>
<dbReference type="PANTHER" id="PTHR33604:SF3">
    <property type="entry name" value="OSJNBA0004B13.7 PROTEIN"/>
    <property type="match status" value="1"/>
</dbReference>
<gene>
    <name evidence="3" type="ORF">B0T10DRAFT_478410</name>
</gene>
<dbReference type="OrthoDB" id="5397682at2759"/>
<name>A0A9P8WAI8_9HYPO</name>
<evidence type="ECO:0000256" key="1">
    <source>
        <dbReference type="SAM" id="MobiDB-lite"/>
    </source>
</evidence>
<evidence type="ECO:0000256" key="2">
    <source>
        <dbReference type="SAM" id="Phobius"/>
    </source>
</evidence>
<feature type="region of interest" description="Disordered" evidence="1">
    <location>
        <begin position="1"/>
        <end position="43"/>
    </location>
</feature>
<dbReference type="PANTHER" id="PTHR33604">
    <property type="entry name" value="OSJNBA0004B13.7 PROTEIN"/>
    <property type="match status" value="1"/>
</dbReference>
<organism evidence="3 4">
    <name type="scientific">Thelonectria olida</name>
    <dbReference type="NCBI Taxonomy" id="1576542"/>
    <lineage>
        <taxon>Eukaryota</taxon>
        <taxon>Fungi</taxon>
        <taxon>Dikarya</taxon>
        <taxon>Ascomycota</taxon>
        <taxon>Pezizomycotina</taxon>
        <taxon>Sordariomycetes</taxon>
        <taxon>Hypocreomycetidae</taxon>
        <taxon>Hypocreales</taxon>
        <taxon>Nectriaceae</taxon>
        <taxon>Thelonectria</taxon>
    </lineage>
</organism>
<dbReference type="EMBL" id="JAGPYM010000004">
    <property type="protein sequence ID" value="KAH6895588.1"/>
    <property type="molecule type" value="Genomic_DNA"/>
</dbReference>
<evidence type="ECO:0000313" key="3">
    <source>
        <dbReference type="EMBL" id="KAH6895588.1"/>
    </source>
</evidence>
<reference evidence="3 4" key="1">
    <citation type="journal article" date="2021" name="Nat. Commun.">
        <title>Genetic determinants of endophytism in the Arabidopsis root mycobiome.</title>
        <authorList>
            <person name="Mesny F."/>
            <person name="Miyauchi S."/>
            <person name="Thiergart T."/>
            <person name="Pickel B."/>
            <person name="Atanasova L."/>
            <person name="Karlsson M."/>
            <person name="Huettel B."/>
            <person name="Barry K.W."/>
            <person name="Haridas S."/>
            <person name="Chen C."/>
            <person name="Bauer D."/>
            <person name="Andreopoulos W."/>
            <person name="Pangilinan J."/>
            <person name="LaButti K."/>
            <person name="Riley R."/>
            <person name="Lipzen A."/>
            <person name="Clum A."/>
            <person name="Drula E."/>
            <person name="Henrissat B."/>
            <person name="Kohler A."/>
            <person name="Grigoriev I.V."/>
            <person name="Martin F.M."/>
            <person name="Hacquard S."/>
        </authorList>
    </citation>
    <scope>NUCLEOTIDE SEQUENCE [LARGE SCALE GENOMIC DNA]</scope>
    <source>
        <strain evidence="3 4">MPI-CAGE-CH-0241</strain>
    </source>
</reference>
<keyword evidence="2" id="KW-1133">Transmembrane helix</keyword>
<feature type="transmembrane region" description="Helical" evidence="2">
    <location>
        <begin position="53"/>
        <end position="71"/>
    </location>
</feature>
<protein>
    <recommendedName>
        <fullName evidence="5">Glycosyltransferase 2</fullName>
    </recommendedName>
</protein>
<proteinExistence type="predicted"/>
<evidence type="ECO:0000313" key="4">
    <source>
        <dbReference type="Proteomes" id="UP000777438"/>
    </source>
</evidence>
<feature type="region of interest" description="Disordered" evidence="1">
    <location>
        <begin position="74"/>
        <end position="110"/>
    </location>
</feature>
<keyword evidence="2" id="KW-0812">Transmembrane</keyword>
<dbReference type="AlphaFoldDB" id="A0A9P8WAI8"/>
<evidence type="ECO:0008006" key="5">
    <source>
        <dbReference type="Google" id="ProtNLM"/>
    </source>
</evidence>
<keyword evidence="4" id="KW-1185">Reference proteome</keyword>
<sequence length="668" mass="74590">MAHQRGRPAGRFWTGDEEMAKKDDDLGLPGHHRHSSHQWQGARPPRRRALFRLFAYAVFIVVLVLTVIRLLPSSTAEPNRPASEGSSPGFNEKLSHQKSKQQDRNYGGPIQFPQLGKTLQNIAGTGGSSEKNRNVLFATGSLRSASTLLPMACQMAANAQNHVHFVLASRSEITMEDLFLVNGIDESCKLFLHDARPDSVAISSDARMRLVAALALHHITSYMHPQAIVVDSSEAEEDYFLRAFRDQVRGTKSALIELPENPVPRLSWITKLDASALSAWNKVDFDIVVQAPLTGSGNLIRLLSSLRRADLSAVNPPHLTIELPYAIEEALEKTLARFKWPAYKTGEVRHANMLSLRHRIPHRKMTEEESSVRFLESFWPSEPRTTHVLVLAPHTEISPQFFHYVKYTLLQTLYSGASVLWDWRDNIMGISFQSPTTHLDATTPFTIPEGSDSETPIRSSGPFLWQSPSSDATLFLGDKWMELHGYVSQLLESQGSREEVPAMLARKDVSKKYPAWLEYVLQLARLRGYVTLYPSPETAKVIMGSHSDLGNIPEEHLDDKQLAESMENGKEDTATSGFDPTSQVDMLATLPKEGHFVELPQLPLLSLEGTISTLGGIKTNAQARAKQFRREVGQCEVSKGGEDEDDEDDVTKADRLARDLFCKNKKNA</sequence>
<accession>A0A9P8WAI8</accession>
<dbReference type="Proteomes" id="UP000777438">
    <property type="component" value="Unassembled WGS sequence"/>
</dbReference>
<comment type="caution">
    <text evidence="3">The sequence shown here is derived from an EMBL/GenBank/DDBJ whole genome shotgun (WGS) entry which is preliminary data.</text>
</comment>